<sequence>MKYLFVKDYEFEDYKITSNRKNRIHIFWIGIIRSMPNGIKKEVKTKFTNLTLKGVEGKYNITGAKPYQFITESGSDDLSKYLSNFAVFVESDTPEIYKWKEDVHNILITKFKEI</sequence>
<dbReference type="AlphaFoldDB" id="A0A955RLI8"/>
<proteinExistence type="predicted"/>
<protein>
    <submittedName>
        <fullName evidence="1">Uncharacterized protein</fullName>
    </submittedName>
</protein>
<organism evidence="1 2">
    <name type="scientific">Candidatus Dojkabacteria bacterium</name>
    <dbReference type="NCBI Taxonomy" id="2099670"/>
    <lineage>
        <taxon>Bacteria</taxon>
        <taxon>Candidatus Dojkabacteria</taxon>
    </lineage>
</organism>
<gene>
    <name evidence="1" type="ORF">KC669_01770</name>
</gene>
<reference evidence="1" key="1">
    <citation type="submission" date="2020-04" db="EMBL/GenBank/DDBJ databases">
        <authorList>
            <person name="Zhang T."/>
        </authorList>
    </citation>
    <scope>NUCLEOTIDE SEQUENCE</scope>
    <source>
        <strain evidence="1">HKST-UBA09</strain>
    </source>
</reference>
<evidence type="ECO:0000313" key="1">
    <source>
        <dbReference type="EMBL" id="MCA9386740.1"/>
    </source>
</evidence>
<accession>A0A955RLI8</accession>
<reference evidence="1" key="2">
    <citation type="journal article" date="2021" name="Microbiome">
        <title>Successional dynamics and alternative stable states in a saline activated sludge microbial community over 9 years.</title>
        <authorList>
            <person name="Wang Y."/>
            <person name="Ye J."/>
            <person name="Ju F."/>
            <person name="Liu L."/>
            <person name="Boyd J.A."/>
            <person name="Deng Y."/>
            <person name="Parks D.H."/>
            <person name="Jiang X."/>
            <person name="Yin X."/>
            <person name="Woodcroft B.J."/>
            <person name="Tyson G.W."/>
            <person name="Hugenholtz P."/>
            <person name="Polz M.F."/>
            <person name="Zhang T."/>
        </authorList>
    </citation>
    <scope>NUCLEOTIDE SEQUENCE</scope>
    <source>
        <strain evidence="1">HKST-UBA09</strain>
    </source>
</reference>
<dbReference type="Proteomes" id="UP000714915">
    <property type="component" value="Unassembled WGS sequence"/>
</dbReference>
<comment type="caution">
    <text evidence="1">The sequence shown here is derived from an EMBL/GenBank/DDBJ whole genome shotgun (WGS) entry which is preliminary data.</text>
</comment>
<evidence type="ECO:0000313" key="2">
    <source>
        <dbReference type="Proteomes" id="UP000714915"/>
    </source>
</evidence>
<dbReference type="EMBL" id="JAGQLF010000014">
    <property type="protein sequence ID" value="MCA9386740.1"/>
    <property type="molecule type" value="Genomic_DNA"/>
</dbReference>
<name>A0A955RLI8_9BACT</name>